<dbReference type="HOGENOM" id="CLU_3195899_0_0_9"/>
<dbReference type="PATRIC" id="fig|1053206.3.peg.4984"/>
<reference evidence="1" key="1">
    <citation type="submission" date="2012-04" db="EMBL/GenBank/DDBJ databases">
        <title>The Genome Sequence of Bacillus cereus HuA4-10.</title>
        <authorList>
            <consortium name="The Broad Institute Genome Sequencing Platform"/>
            <consortium name="The Broad Institute Genome Sequencing Center for Infectious Disease"/>
            <person name="Feldgarden M."/>
            <person name="Van der Auwera G.A."/>
            <person name="Mahillon J."/>
            <person name="Duprez V."/>
            <person name="Timmery S."/>
            <person name="Mattelet C."/>
            <person name="Dierick K."/>
            <person name="Sun M."/>
            <person name="Yu Z."/>
            <person name="Zhu L."/>
            <person name="Hu X."/>
            <person name="Shank E.B."/>
            <person name="Swiecicka I."/>
            <person name="Hansen B.M."/>
            <person name="Andrup L."/>
            <person name="Young S.K."/>
            <person name="Zeng Q."/>
            <person name="Gargeya S."/>
            <person name="Fitzgerald M."/>
            <person name="Haas B."/>
            <person name="Abouelleil A."/>
            <person name="Alvarado L."/>
            <person name="Arachchi H.M."/>
            <person name="Berlin A."/>
            <person name="Chapman S.B."/>
            <person name="Goldberg J."/>
            <person name="Griggs A."/>
            <person name="Gujja S."/>
            <person name="Hansen M."/>
            <person name="Howarth C."/>
            <person name="Imamovic A."/>
            <person name="Larimer J."/>
            <person name="McCowen C."/>
            <person name="Montmayeur A."/>
            <person name="Murphy C."/>
            <person name="Neiman D."/>
            <person name="Pearson M."/>
            <person name="Priest M."/>
            <person name="Roberts A."/>
            <person name="Saif S."/>
            <person name="Shea T."/>
            <person name="Sisk P."/>
            <person name="Sykes S."/>
            <person name="Wortman J."/>
            <person name="Nusbaum C."/>
            <person name="Birren B."/>
        </authorList>
    </citation>
    <scope>NUCLEOTIDE SEQUENCE [LARGE SCALE GENOMIC DNA]</scope>
    <source>
        <strain evidence="1">HuA4-10</strain>
    </source>
</reference>
<proteinExistence type="predicted"/>
<dbReference type="RefSeq" id="WP_002150829.1">
    <property type="nucleotide sequence ID" value="NZ_JH792149.1"/>
</dbReference>
<evidence type="ECO:0000313" key="1">
    <source>
        <dbReference type="EMBL" id="EJQ74327.1"/>
    </source>
</evidence>
<dbReference type="EMBL" id="AHEA01000041">
    <property type="protein sequence ID" value="EJQ74327.1"/>
    <property type="molecule type" value="Genomic_DNA"/>
</dbReference>
<dbReference type="AlphaFoldDB" id="J8D4A7"/>
<sequence length="45" mass="5123">MREGQILTVQLIPNEEITILLESILKTNVDDTSVLFLFVLLIHLS</sequence>
<accession>J8D4A7</accession>
<organism evidence="1">
    <name type="scientific">Bacillus cereus HuA4-10</name>
    <dbReference type="NCBI Taxonomy" id="1053206"/>
    <lineage>
        <taxon>Bacteria</taxon>
        <taxon>Bacillati</taxon>
        <taxon>Bacillota</taxon>
        <taxon>Bacilli</taxon>
        <taxon>Bacillales</taxon>
        <taxon>Bacillaceae</taxon>
        <taxon>Bacillus</taxon>
        <taxon>Bacillus cereus group</taxon>
    </lineage>
</organism>
<dbReference type="Proteomes" id="UP000006977">
    <property type="component" value="Unassembled WGS sequence"/>
</dbReference>
<gene>
    <name evidence="1" type="ORF">IGC_04878</name>
</gene>
<comment type="caution">
    <text evidence="1">The sequence shown here is derived from an EMBL/GenBank/DDBJ whole genome shotgun (WGS) entry which is preliminary data.</text>
</comment>
<name>J8D4A7_BACCE</name>
<protein>
    <submittedName>
        <fullName evidence="1">Uncharacterized protein</fullName>
    </submittedName>
</protein>